<gene>
    <name evidence="1" type="ORF">DCAF_LOCUS11923</name>
</gene>
<proteinExistence type="predicted"/>
<dbReference type="GO" id="GO:1990837">
    <property type="term" value="F:sequence-specific double-stranded DNA binding"/>
    <property type="evidence" value="ECO:0007669"/>
    <property type="project" value="TreeGrafter"/>
</dbReference>
<organism evidence="1 2">
    <name type="scientific">Dovyalis caffra</name>
    <dbReference type="NCBI Taxonomy" id="77055"/>
    <lineage>
        <taxon>Eukaryota</taxon>
        <taxon>Viridiplantae</taxon>
        <taxon>Streptophyta</taxon>
        <taxon>Embryophyta</taxon>
        <taxon>Tracheophyta</taxon>
        <taxon>Spermatophyta</taxon>
        <taxon>Magnoliopsida</taxon>
        <taxon>eudicotyledons</taxon>
        <taxon>Gunneridae</taxon>
        <taxon>Pentapetalae</taxon>
        <taxon>rosids</taxon>
        <taxon>fabids</taxon>
        <taxon>Malpighiales</taxon>
        <taxon>Salicaceae</taxon>
        <taxon>Flacourtieae</taxon>
        <taxon>Dovyalis</taxon>
    </lineage>
</organism>
<name>A0AAV1RJH3_9ROSI</name>
<evidence type="ECO:0000313" key="1">
    <source>
        <dbReference type="EMBL" id="CAK7336900.1"/>
    </source>
</evidence>
<evidence type="ECO:0008006" key="3">
    <source>
        <dbReference type="Google" id="ProtNLM"/>
    </source>
</evidence>
<evidence type="ECO:0000313" key="2">
    <source>
        <dbReference type="Proteomes" id="UP001314170"/>
    </source>
</evidence>
<dbReference type="PANTHER" id="PTHR34396:SF25">
    <property type="entry name" value="BOUNDARY ELEMENT ASSOCIATED FACTOR"/>
    <property type="match status" value="1"/>
</dbReference>
<comment type="caution">
    <text evidence="1">The sequence shown here is derived from an EMBL/GenBank/DDBJ whole genome shotgun (WGS) entry which is preliminary data.</text>
</comment>
<dbReference type="Proteomes" id="UP001314170">
    <property type="component" value="Unassembled WGS sequence"/>
</dbReference>
<protein>
    <recommendedName>
        <fullName evidence="3">BED-type domain-containing protein</fullName>
    </recommendedName>
</protein>
<dbReference type="AlphaFoldDB" id="A0AAV1RJH3"/>
<dbReference type="PANTHER" id="PTHR34396">
    <property type="entry name" value="OS03G0264950 PROTEIN-RELATED"/>
    <property type="match status" value="1"/>
</dbReference>
<keyword evidence="2" id="KW-1185">Reference proteome</keyword>
<dbReference type="SMART" id="SM00614">
    <property type="entry name" value="ZnF_BED"/>
    <property type="match status" value="1"/>
</dbReference>
<dbReference type="GO" id="GO:0005634">
    <property type="term" value="C:nucleus"/>
    <property type="evidence" value="ECO:0007669"/>
    <property type="project" value="TreeGrafter"/>
</dbReference>
<dbReference type="GO" id="GO:0006357">
    <property type="term" value="P:regulation of transcription by RNA polymerase II"/>
    <property type="evidence" value="ECO:0007669"/>
    <property type="project" value="TreeGrafter"/>
</dbReference>
<dbReference type="InterPro" id="IPR053031">
    <property type="entry name" value="Cuticle_assoc_protein"/>
</dbReference>
<reference evidence="1 2" key="1">
    <citation type="submission" date="2024-01" db="EMBL/GenBank/DDBJ databases">
        <authorList>
            <person name="Waweru B."/>
        </authorList>
    </citation>
    <scope>NUCLEOTIDE SEQUENCE [LARGE SCALE GENOMIC DNA]</scope>
</reference>
<dbReference type="EMBL" id="CAWUPB010001009">
    <property type="protein sequence ID" value="CAK7336900.1"/>
    <property type="molecule type" value="Genomic_DNA"/>
</dbReference>
<accession>A0AAV1RJH3</accession>
<sequence length="132" mass="15096">MPAMSSSCYSLVNQSRLRCQPKSVPINIKENNRIEPNTLIFEDMRGMTTPKRDNGKQVMEVESAANPGSVKKRQLTLKVWQDFEKFIGPNKNDIAKCKQCKKKIVGRNTKETIHLRNHLGRCVVKKRKAKGQ</sequence>